<proteinExistence type="predicted"/>
<reference evidence="1 2" key="1">
    <citation type="journal article" date="2016" name="Nat. Commun.">
        <title>Thousands of microbial genomes shed light on interconnected biogeochemical processes in an aquifer system.</title>
        <authorList>
            <person name="Anantharaman K."/>
            <person name="Brown C.T."/>
            <person name="Hug L.A."/>
            <person name="Sharon I."/>
            <person name="Castelle C.J."/>
            <person name="Probst A.J."/>
            <person name="Thomas B.C."/>
            <person name="Singh A."/>
            <person name="Wilkins M.J."/>
            <person name="Karaoz U."/>
            <person name="Brodie E.L."/>
            <person name="Williams K.H."/>
            <person name="Hubbard S.S."/>
            <person name="Banfield J.F."/>
        </authorList>
    </citation>
    <scope>NUCLEOTIDE SEQUENCE [LARGE SCALE GENOMIC DNA]</scope>
</reference>
<gene>
    <name evidence="1" type="ORF">A2720_02105</name>
</gene>
<sequence>MAFLSAAIKSLYSKTAKSFCQFKNRPWNGAVLVALLAYPVVKFDRLKAALSRSDIKLLLLD</sequence>
<protein>
    <submittedName>
        <fullName evidence="1">Uncharacterized protein</fullName>
    </submittedName>
</protein>
<comment type="caution">
    <text evidence="1">The sequence shown here is derived from an EMBL/GenBank/DDBJ whole genome shotgun (WGS) entry which is preliminary data.</text>
</comment>
<dbReference type="AlphaFoldDB" id="A0A1F5NVK9"/>
<dbReference type="EMBL" id="MFEL01000006">
    <property type="protein sequence ID" value="OGE81688.1"/>
    <property type="molecule type" value="Genomic_DNA"/>
</dbReference>
<accession>A0A1F5NVK9</accession>
<name>A0A1F5NVK9_9BACT</name>
<dbReference type="Proteomes" id="UP000178892">
    <property type="component" value="Unassembled WGS sequence"/>
</dbReference>
<evidence type="ECO:0000313" key="2">
    <source>
        <dbReference type="Proteomes" id="UP000178892"/>
    </source>
</evidence>
<organism evidence="1 2">
    <name type="scientific">Candidatus Doudnabacteria bacterium RIFCSPHIGHO2_01_FULL_46_24</name>
    <dbReference type="NCBI Taxonomy" id="1817825"/>
    <lineage>
        <taxon>Bacteria</taxon>
        <taxon>Candidatus Doudnaibacteriota</taxon>
    </lineage>
</organism>
<evidence type="ECO:0000313" key="1">
    <source>
        <dbReference type="EMBL" id="OGE81688.1"/>
    </source>
</evidence>